<dbReference type="Proteomes" id="UP000070133">
    <property type="component" value="Unassembled WGS sequence"/>
</dbReference>
<name>A0A139HVU1_9PEZI</name>
<protein>
    <submittedName>
        <fullName evidence="1">Uncharacterized protein</fullName>
    </submittedName>
</protein>
<gene>
    <name evidence="1" type="ORF">AC578_5999</name>
</gene>
<accession>A0A139HVU1</accession>
<dbReference type="EMBL" id="LFZN01000006">
    <property type="protein sequence ID" value="KXT06472.1"/>
    <property type="molecule type" value="Genomic_DNA"/>
</dbReference>
<comment type="caution">
    <text evidence="1">The sequence shown here is derived from an EMBL/GenBank/DDBJ whole genome shotgun (WGS) entry which is preliminary data.</text>
</comment>
<sequence length="85" mass="9063">MWSCKEHALAGRLPNHHTMPRSGWVAATLSGTLVAVAHGKPHTDHLQLSYCSSIKDSQPDAPLKDNAEVVASRAPVHISGRSATT</sequence>
<evidence type="ECO:0000313" key="1">
    <source>
        <dbReference type="EMBL" id="KXT06472.1"/>
    </source>
</evidence>
<proteinExistence type="predicted"/>
<reference evidence="1 2" key="1">
    <citation type="submission" date="2015-07" db="EMBL/GenBank/DDBJ databases">
        <title>Comparative genomics of the Sigatoka disease complex on banana suggests a link between parallel evolutionary changes in Pseudocercospora fijiensis and Pseudocercospora eumusae and increased virulence on the banana host.</title>
        <authorList>
            <person name="Chang T.-C."/>
            <person name="Salvucci A."/>
            <person name="Crous P.W."/>
            <person name="Stergiopoulos I."/>
        </authorList>
    </citation>
    <scope>NUCLEOTIDE SEQUENCE [LARGE SCALE GENOMIC DNA]</scope>
    <source>
        <strain evidence="1 2">CBS 114824</strain>
    </source>
</reference>
<dbReference type="AlphaFoldDB" id="A0A139HVU1"/>
<keyword evidence="2" id="KW-1185">Reference proteome</keyword>
<organism evidence="1 2">
    <name type="scientific">Pseudocercospora eumusae</name>
    <dbReference type="NCBI Taxonomy" id="321146"/>
    <lineage>
        <taxon>Eukaryota</taxon>
        <taxon>Fungi</taxon>
        <taxon>Dikarya</taxon>
        <taxon>Ascomycota</taxon>
        <taxon>Pezizomycotina</taxon>
        <taxon>Dothideomycetes</taxon>
        <taxon>Dothideomycetidae</taxon>
        <taxon>Mycosphaerellales</taxon>
        <taxon>Mycosphaerellaceae</taxon>
        <taxon>Pseudocercospora</taxon>
    </lineage>
</organism>
<evidence type="ECO:0000313" key="2">
    <source>
        <dbReference type="Proteomes" id="UP000070133"/>
    </source>
</evidence>